<dbReference type="CDD" id="cd04301">
    <property type="entry name" value="NAT_SF"/>
    <property type="match status" value="2"/>
</dbReference>
<reference evidence="2 3" key="1">
    <citation type="submission" date="2016-08" db="EMBL/GenBank/DDBJ databases">
        <title>A new outlook on sporulation: Clostridium algidixylanolyticum.</title>
        <authorList>
            <person name="Poppleton D.I."/>
            <person name="Gribaldo S."/>
        </authorList>
    </citation>
    <scope>NUCLEOTIDE SEQUENCE [LARGE SCALE GENOMIC DNA]</scope>
    <source>
        <strain evidence="2 3">SPL73</strain>
    </source>
</reference>
<dbReference type="SUPFAM" id="SSF55729">
    <property type="entry name" value="Acyl-CoA N-acyltransferases (Nat)"/>
    <property type="match status" value="2"/>
</dbReference>
<dbReference type="Gene3D" id="3.40.630.30">
    <property type="match status" value="2"/>
</dbReference>
<dbReference type="OrthoDB" id="7163760at2"/>
<keyword evidence="3" id="KW-1185">Reference proteome</keyword>
<dbReference type="Pfam" id="PF00583">
    <property type="entry name" value="Acetyltransf_1"/>
    <property type="match status" value="1"/>
</dbReference>
<name>A0A419SVV6_9FIRM</name>
<dbReference type="InterPro" id="IPR000182">
    <property type="entry name" value="GNAT_dom"/>
</dbReference>
<gene>
    <name evidence="2" type="ORF">BET01_08445</name>
</gene>
<dbReference type="EMBL" id="MCIA01000032">
    <property type="protein sequence ID" value="RKD29366.1"/>
    <property type="molecule type" value="Genomic_DNA"/>
</dbReference>
<dbReference type="Proteomes" id="UP000284277">
    <property type="component" value="Unassembled WGS sequence"/>
</dbReference>
<accession>A0A419SVV6</accession>
<protein>
    <recommendedName>
        <fullName evidence="1">N-acetyltransferase domain-containing protein</fullName>
    </recommendedName>
</protein>
<comment type="caution">
    <text evidence="2">The sequence shown here is derived from an EMBL/GenBank/DDBJ whole genome shotgun (WGS) entry which is preliminary data.</text>
</comment>
<sequence>MNIIHTDTLNQIQKNDAMVLQEICKNHDHISLTLPIEEDCIYYLLYDEGNLLSVLCAFITENMDYECSGFTHPLHRRKGHFKRLLNEFLEKAEESDLIFPVDESCVGTVSTLKAMDASFWYQEHIMELPLTQSIKINQLKNGFSFETLSLSIASSPEETPIQCVFLLDGNQVGSCYLDSLENGAYLYGFEIDEAYRNRGLGSACLSLFLDTYFAHPNARRFKKLFLQVSGLNKPAISLYQKAGFQILESLSYYVY</sequence>
<dbReference type="GO" id="GO:0016747">
    <property type="term" value="F:acyltransferase activity, transferring groups other than amino-acyl groups"/>
    <property type="evidence" value="ECO:0007669"/>
    <property type="project" value="InterPro"/>
</dbReference>
<dbReference type="PROSITE" id="PS51186">
    <property type="entry name" value="GNAT"/>
    <property type="match status" value="1"/>
</dbReference>
<evidence type="ECO:0000313" key="3">
    <source>
        <dbReference type="Proteomes" id="UP000284277"/>
    </source>
</evidence>
<evidence type="ECO:0000259" key="1">
    <source>
        <dbReference type="PROSITE" id="PS51186"/>
    </source>
</evidence>
<organism evidence="2 3">
    <name type="scientific">Lacrimispora algidixylanolytica</name>
    <dbReference type="NCBI Taxonomy" id="94868"/>
    <lineage>
        <taxon>Bacteria</taxon>
        <taxon>Bacillati</taxon>
        <taxon>Bacillota</taxon>
        <taxon>Clostridia</taxon>
        <taxon>Lachnospirales</taxon>
        <taxon>Lachnospiraceae</taxon>
        <taxon>Lacrimispora</taxon>
    </lineage>
</organism>
<dbReference type="RefSeq" id="WP_120198201.1">
    <property type="nucleotide sequence ID" value="NZ_MCIA01000032.1"/>
</dbReference>
<dbReference type="AlphaFoldDB" id="A0A419SVV6"/>
<proteinExistence type="predicted"/>
<evidence type="ECO:0000313" key="2">
    <source>
        <dbReference type="EMBL" id="RKD29366.1"/>
    </source>
</evidence>
<feature type="domain" description="N-acetyltransferase" evidence="1">
    <location>
        <begin position="107"/>
        <end position="255"/>
    </location>
</feature>
<dbReference type="InterPro" id="IPR016181">
    <property type="entry name" value="Acyl_CoA_acyltransferase"/>
</dbReference>